<dbReference type="GO" id="GO:0006367">
    <property type="term" value="P:transcription initiation at RNA polymerase II promoter"/>
    <property type="evidence" value="ECO:0007669"/>
    <property type="project" value="TreeGrafter"/>
</dbReference>
<comment type="subcellular location">
    <subcellularLocation>
        <location evidence="1">Nucleus</location>
    </subcellularLocation>
</comment>
<keyword evidence="4" id="KW-0805">Transcription regulation</keyword>
<dbReference type="AlphaFoldDB" id="A0AAD2G315"/>
<keyword evidence="5" id="KW-0804">Transcription</keyword>
<dbReference type="InterPro" id="IPR015943">
    <property type="entry name" value="WD40/YVTN_repeat-like_dom_sf"/>
</dbReference>
<protein>
    <recommendedName>
        <fullName evidence="12">Transcription initiation factor TFIID subunit 5</fullName>
    </recommendedName>
</protein>
<evidence type="ECO:0008006" key="12">
    <source>
        <dbReference type="Google" id="ProtNLM"/>
    </source>
</evidence>
<dbReference type="InterPro" id="IPR001680">
    <property type="entry name" value="WD40_rpt"/>
</dbReference>
<dbReference type="PROSITE" id="PS50082">
    <property type="entry name" value="WD_REPEATS_2"/>
    <property type="match status" value="5"/>
</dbReference>
<feature type="coiled-coil region" evidence="8">
    <location>
        <begin position="737"/>
        <end position="764"/>
    </location>
</feature>
<dbReference type="SUPFAM" id="SSF50978">
    <property type="entry name" value="WD40 repeat-like"/>
    <property type="match status" value="1"/>
</dbReference>
<dbReference type="PANTHER" id="PTHR19879">
    <property type="entry name" value="TRANSCRIPTION INITIATION FACTOR TFIID"/>
    <property type="match status" value="1"/>
</dbReference>
<evidence type="ECO:0000256" key="8">
    <source>
        <dbReference type="SAM" id="Coils"/>
    </source>
</evidence>
<keyword evidence="11" id="KW-1185">Reference proteome</keyword>
<dbReference type="InterPro" id="IPR036322">
    <property type="entry name" value="WD40_repeat_dom_sf"/>
</dbReference>
<dbReference type="PANTHER" id="PTHR19879:SF1">
    <property type="entry name" value="CANNONBALL-RELATED"/>
    <property type="match status" value="1"/>
</dbReference>
<sequence>MSGVPPPASSQTPQPPPDNNNSNNGGSANAPGGAPQAQATEASAGSPSLKSLLPPSDQAVLDYLKAKGMGTAMLELEAKLSKEHSDKTTSVDPNNPQAVEQNNMAELKKKLEHEEDIHRTSQMMLHKSTGGGFGYDRDAAAPIVQWGIPNNTTTEESPQKRTKKNIAAHLGEKEAEAYLDSFTALQLWVLTLPDDPHGSNLQPLTHDPIAKARELIAKNGDKTIGLSSMIKGMATPNTQRPKDNPYFQLPPSSKPELLSVTFALLVHTYCELLEVGMDATAHVLRDTFGCVYEPIFGEELKDLNVITTTADIVRLNAQNQEYLESLNEIKRIYVRIAECQLKIEKMRAFQFPLSTQQDPNKLAQAEKTRTDSMARYQNEINLYQEKHKEKTLKASSYFNRMSDLQFLRRARGVRWQLTLSAASYGLLVTFLNNTSANPALLAMSTLLQTKCEIHVEQRDPLPITPAIIFDEESDRAKDFRKTALVNWAAPSQSRLSSKESRRPFPKYHLEEEYDDARSARKDKQAVEFNRALLVNGFRRLEALERKRGFQTMKKSSAGSKVSANPLEPSILLSTLSANNSHAKSEATNPASAPPMPPAGPPKRNNSTSSSTSNRIPMTAAMWEEAGIGLTCAKLCPPDGRRVAVGCDDAAIRIWDLADLGSDGMAGDAAQVLLGHKNGFPVFDVSWNRDGRSLLSAGGDGTIRLWDTMVQGPYGNLSTNNDPAGPTSTTVTAAKKPAENKNAISSALKEDLEKATKNLEQAKETPQMTVPGLKPESNLVPSSGAALAVYRHAAQKPIWSTAFAPCGYYFASAGADATARLWTTDRVAPVRLFCGHTANSVNTVVFHPNCNYILTGSDDRTARLWDIQTGKCVRLLNGCSSGIYQVQIDPSGQYAVGSDISGSLHLWDLGTSKKITEFRPPAGMRNDNASSTSKKSQFSQHQRNMAMCHSLSFSACGTALASGGDDRCVRIWDIQKAVAAEEPIVNVPAASFATRRTMLMDLHYTKRNLLLSVGRYINQ</sequence>
<keyword evidence="8" id="KW-0175">Coiled coil</keyword>
<evidence type="ECO:0000313" key="10">
    <source>
        <dbReference type="EMBL" id="CAJ1959730.1"/>
    </source>
</evidence>
<evidence type="ECO:0000256" key="2">
    <source>
        <dbReference type="ARBA" id="ARBA00022574"/>
    </source>
</evidence>
<dbReference type="GO" id="GO:0005669">
    <property type="term" value="C:transcription factor TFIID complex"/>
    <property type="evidence" value="ECO:0007669"/>
    <property type="project" value="TreeGrafter"/>
</dbReference>
<evidence type="ECO:0000256" key="4">
    <source>
        <dbReference type="ARBA" id="ARBA00023015"/>
    </source>
</evidence>
<feature type="repeat" description="WD" evidence="7">
    <location>
        <begin position="949"/>
        <end position="981"/>
    </location>
</feature>
<comment type="caution">
    <text evidence="10">The sequence shown here is derived from an EMBL/GenBank/DDBJ whole genome shotgun (WGS) entry which is preliminary data.</text>
</comment>
<evidence type="ECO:0000256" key="6">
    <source>
        <dbReference type="ARBA" id="ARBA00023242"/>
    </source>
</evidence>
<dbReference type="Proteomes" id="UP001295423">
    <property type="component" value="Unassembled WGS sequence"/>
</dbReference>
<evidence type="ECO:0000313" key="11">
    <source>
        <dbReference type="Proteomes" id="UP001295423"/>
    </source>
</evidence>
<evidence type="ECO:0000256" key="7">
    <source>
        <dbReference type="PROSITE-ProRule" id="PRU00221"/>
    </source>
</evidence>
<evidence type="ECO:0000256" key="5">
    <source>
        <dbReference type="ARBA" id="ARBA00023163"/>
    </source>
</evidence>
<name>A0AAD2G315_9STRA</name>
<feature type="region of interest" description="Disordered" evidence="9">
    <location>
        <begin position="1"/>
        <end position="54"/>
    </location>
</feature>
<dbReference type="PROSITE" id="PS50294">
    <property type="entry name" value="WD_REPEATS_REGION"/>
    <property type="match status" value="2"/>
</dbReference>
<feature type="repeat" description="WD" evidence="7">
    <location>
        <begin position="637"/>
        <end position="656"/>
    </location>
</feature>
<feature type="compositionally biased region" description="Pro residues" evidence="9">
    <location>
        <begin position="1"/>
        <end position="18"/>
    </location>
</feature>
<feature type="compositionally biased region" description="Pro residues" evidence="9">
    <location>
        <begin position="591"/>
        <end position="600"/>
    </location>
</feature>
<dbReference type="GO" id="GO:0016251">
    <property type="term" value="F:RNA polymerase II general transcription initiation factor activity"/>
    <property type="evidence" value="ECO:0007669"/>
    <property type="project" value="TreeGrafter"/>
</dbReference>
<dbReference type="InterPro" id="IPR037264">
    <property type="entry name" value="TFIID_NTD2_sf"/>
</dbReference>
<evidence type="ECO:0000256" key="3">
    <source>
        <dbReference type="ARBA" id="ARBA00022737"/>
    </source>
</evidence>
<proteinExistence type="predicted"/>
<keyword evidence="3" id="KW-0677">Repeat</keyword>
<dbReference type="Gene3D" id="2.130.10.10">
    <property type="entry name" value="YVTN repeat-like/Quinoprotein amine dehydrogenase"/>
    <property type="match status" value="2"/>
</dbReference>
<dbReference type="Pfam" id="PF00400">
    <property type="entry name" value="WD40"/>
    <property type="match status" value="6"/>
</dbReference>
<feature type="repeat" description="WD" evidence="7">
    <location>
        <begin position="838"/>
        <end position="874"/>
    </location>
</feature>
<dbReference type="InterPro" id="IPR019775">
    <property type="entry name" value="WD40_repeat_CS"/>
</dbReference>
<feature type="compositionally biased region" description="Polar residues" evidence="9">
    <location>
        <begin position="579"/>
        <end position="588"/>
    </location>
</feature>
<feature type="compositionally biased region" description="Low complexity" evidence="9">
    <location>
        <begin position="19"/>
        <end position="38"/>
    </location>
</feature>
<feature type="region of interest" description="Disordered" evidence="9">
    <location>
        <begin position="579"/>
        <end position="614"/>
    </location>
</feature>
<dbReference type="EMBL" id="CAKOGP040002014">
    <property type="protein sequence ID" value="CAJ1959730.1"/>
    <property type="molecule type" value="Genomic_DNA"/>
</dbReference>
<dbReference type="CDD" id="cd00200">
    <property type="entry name" value="WD40"/>
    <property type="match status" value="1"/>
</dbReference>
<accession>A0AAD2G315</accession>
<feature type="repeat" description="WD" evidence="7">
    <location>
        <begin position="875"/>
        <end position="916"/>
    </location>
</feature>
<reference evidence="10" key="1">
    <citation type="submission" date="2023-08" db="EMBL/GenBank/DDBJ databases">
        <authorList>
            <person name="Audoor S."/>
            <person name="Bilcke G."/>
        </authorList>
    </citation>
    <scope>NUCLEOTIDE SEQUENCE</scope>
</reference>
<keyword evidence="2 7" id="KW-0853">WD repeat</keyword>
<dbReference type="SMART" id="SM00320">
    <property type="entry name" value="WD40"/>
    <property type="match status" value="6"/>
</dbReference>
<evidence type="ECO:0000256" key="9">
    <source>
        <dbReference type="SAM" id="MobiDB-lite"/>
    </source>
</evidence>
<dbReference type="PROSITE" id="PS00678">
    <property type="entry name" value="WD_REPEATS_1"/>
    <property type="match status" value="2"/>
</dbReference>
<keyword evidence="6" id="KW-0539">Nucleus</keyword>
<dbReference type="SUPFAM" id="SSF160897">
    <property type="entry name" value="Taf5 N-terminal domain-like"/>
    <property type="match status" value="1"/>
</dbReference>
<dbReference type="PRINTS" id="PR00320">
    <property type="entry name" value="GPROTEINBRPT"/>
</dbReference>
<organism evidence="10 11">
    <name type="scientific">Cylindrotheca closterium</name>
    <dbReference type="NCBI Taxonomy" id="2856"/>
    <lineage>
        <taxon>Eukaryota</taxon>
        <taxon>Sar</taxon>
        <taxon>Stramenopiles</taxon>
        <taxon>Ochrophyta</taxon>
        <taxon>Bacillariophyta</taxon>
        <taxon>Bacillariophyceae</taxon>
        <taxon>Bacillariophycidae</taxon>
        <taxon>Bacillariales</taxon>
        <taxon>Bacillariaceae</taxon>
        <taxon>Cylindrotheca</taxon>
    </lineage>
</organism>
<feature type="compositionally biased region" description="Low complexity" evidence="9">
    <location>
        <begin position="604"/>
        <end position="613"/>
    </location>
</feature>
<gene>
    <name evidence="10" type="ORF">CYCCA115_LOCUS18149</name>
</gene>
<evidence type="ECO:0000256" key="1">
    <source>
        <dbReference type="ARBA" id="ARBA00004123"/>
    </source>
</evidence>
<dbReference type="InterPro" id="IPR020472">
    <property type="entry name" value="WD40_PAC1"/>
</dbReference>
<feature type="repeat" description="WD" evidence="7">
    <location>
        <begin position="681"/>
        <end position="706"/>
    </location>
</feature>